<dbReference type="PANTHER" id="PTHR30570">
    <property type="entry name" value="PERIPLASMIC PHOSPHATE BINDING COMPONENT OF PHOSPHATE ABC TRANSPORTER"/>
    <property type="match status" value="1"/>
</dbReference>
<dbReference type="GO" id="GO:0007155">
    <property type="term" value="P:cell adhesion"/>
    <property type="evidence" value="ECO:0007669"/>
    <property type="project" value="UniProtKB-UniRule"/>
</dbReference>
<keyword evidence="7" id="KW-1185">Reference proteome</keyword>
<dbReference type="PANTHER" id="PTHR30570:SF1">
    <property type="entry name" value="PHOSPHATE-BINDING PROTEIN PSTS"/>
    <property type="match status" value="1"/>
</dbReference>
<sequence>MTKNMIAVLGALAGFAAAAAVHAETVTVNGSTTVLPAMQLTAEGFMKANPNITVTISGTGSGNGIKALRDGMTDVAMASRDMKDKEVKDFADHNIKTVRYTVAHDAIIPVVNPNNAVKGLTMAQLKDIFAGKIRSWDEVGGAKAPIVVVGRDSSSGTFECFQELVMGKTRVSPRALIQASNGGVVQAIAQNPNAIGYIGVGYMDKQTHPLTMNNVKPGIESAKDKTWPIARDLYLFTADNVKAEAKKLIDFMLSAEGQKDVEKAGFVPVAAK</sequence>
<evidence type="ECO:0000256" key="2">
    <source>
        <dbReference type="ARBA" id="ARBA00022448"/>
    </source>
</evidence>
<keyword evidence="4" id="KW-0574">Periplasm</keyword>
<evidence type="ECO:0000256" key="3">
    <source>
        <dbReference type="ARBA" id="ARBA00022729"/>
    </source>
</evidence>
<protein>
    <recommendedName>
        <fullName evidence="4">Phosphate-binding protein</fullName>
    </recommendedName>
</protein>
<dbReference type="PATRIC" id="fig|1203554.3.peg.2005"/>
<keyword evidence="4" id="KW-0964">Secreted</keyword>
<evidence type="ECO:0000259" key="5">
    <source>
        <dbReference type="Pfam" id="PF12849"/>
    </source>
</evidence>
<dbReference type="HOGENOM" id="CLU_026228_5_1_4"/>
<keyword evidence="4" id="KW-0592">Phosphate transport</keyword>
<evidence type="ECO:0000313" key="6">
    <source>
        <dbReference type="EMBL" id="EPD98213.1"/>
    </source>
</evidence>
<gene>
    <name evidence="6" type="ORF">HMPREF1476_01920</name>
</gene>
<keyword evidence="3 4" id="KW-0732">Signal</keyword>
<evidence type="ECO:0000256" key="1">
    <source>
        <dbReference type="ARBA" id="ARBA00008725"/>
    </source>
</evidence>
<dbReference type="eggNOG" id="COG0226">
    <property type="taxonomic scope" value="Bacteria"/>
</dbReference>
<dbReference type="EMBL" id="ATCF01000027">
    <property type="protein sequence ID" value="EPD98213.1"/>
    <property type="molecule type" value="Genomic_DNA"/>
</dbReference>
<comment type="caution">
    <text evidence="6">The sequence shown here is derived from an EMBL/GenBank/DDBJ whole genome shotgun (WGS) entry which is preliminary data.</text>
</comment>
<proteinExistence type="inferred from homology"/>
<dbReference type="InterPro" id="IPR024370">
    <property type="entry name" value="PBP_domain"/>
</dbReference>
<dbReference type="RefSeq" id="WP_016475393.1">
    <property type="nucleotide sequence ID" value="NZ_KE150480.1"/>
</dbReference>
<dbReference type="InterPro" id="IPR050811">
    <property type="entry name" value="Phosphate_ABC_transporter"/>
</dbReference>
<dbReference type="GO" id="GO:0042597">
    <property type="term" value="C:periplasmic space"/>
    <property type="evidence" value="ECO:0007669"/>
    <property type="project" value="UniProtKB-SubCell"/>
</dbReference>
<dbReference type="GO" id="GO:0005576">
    <property type="term" value="C:extracellular region"/>
    <property type="evidence" value="ECO:0007669"/>
    <property type="project" value="UniProtKB-SubCell"/>
</dbReference>
<dbReference type="GO" id="GO:0006817">
    <property type="term" value="P:phosphate ion transport"/>
    <property type="evidence" value="ECO:0007669"/>
    <property type="project" value="UniProtKB-UniRule"/>
</dbReference>
<dbReference type="InterPro" id="IPR011862">
    <property type="entry name" value="Phos-bd"/>
</dbReference>
<name>S3BAC8_9BURK</name>
<dbReference type="NCBIfam" id="TIGR02136">
    <property type="entry name" value="ptsS_2"/>
    <property type="match status" value="1"/>
</dbReference>
<comment type="function">
    <text evidence="4">Involved in the system for phosphate transport across the cytoplasmic membrane.</text>
</comment>
<comment type="similarity">
    <text evidence="1 4">Belongs to the PstS family.</text>
</comment>
<dbReference type="CDD" id="cd13653">
    <property type="entry name" value="PBP2_phosphate_like_1"/>
    <property type="match status" value="1"/>
</dbReference>
<dbReference type="SUPFAM" id="SSF53850">
    <property type="entry name" value="Periplasmic binding protein-like II"/>
    <property type="match status" value="1"/>
</dbReference>
<feature type="domain" description="PBP" evidence="5">
    <location>
        <begin position="22"/>
        <end position="256"/>
    </location>
</feature>
<evidence type="ECO:0000313" key="7">
    <source>
        <dbReference type="Proteomes" id="UP000014400"/>
    </source>
</evidence>
<dbReference type="GO" id="GO:0042301">
    <property type="term" value="F:phosphate ion binding"/>
    <property type="evidence" value="ECO:0007669"/>
    <property type="project" value="UniProtKB-UniRule"/>
</dbReference>
<dbReference type="AlphaFoldDB" id="S3BAC8"/>
<feature type="signal peptide" evidence="4">
    <location>
        <begin position="1"/>
        <end position="23"/>
    </location>
</feature>
<accession>S3BAC8</accession>
<evidence type="ECO:0000256" key="4">
    <source>
        <dbReference type="RuleBase" id="RU367119"/>
    </source>
</evidence>
<dbReference type="Gene3D" id="3.40.190.10">
    <property type="entry name" value="Periplasmic binding protein-like II"/>
    <property type="match status" value="2"/>
</dbReference>
<dbReference type="STRING" id="1203554.HMPREF1476_01920"/>
<organism evidence="6 7">
    <name type="scientific">Sutterella wadsworthensis HGA0223</name>
    <dbReference type="NCBI Taxonomy" id="1203554"/>
    <lineage>
        <taxon>Bacteria</taxon>
        <taxon>Pseudomonadati</taxon>
        <taxon>Pseudomonadota</taxon>
        <taxon>Betaproteobacteria</taxon>
        <taxon>Burkholderiales</taxon>
        <taxon>Sutterellaceae</taxon>
        <taxon>Sutterella</taxon>
    </lineage>
</organism>
<feature type="chain" id="PRO_5027148273" description="Phosphate-binding protein" evidence="4">
    <location>
        <begin position="24"/>
        <end position="272"/>
    </location>
</feature>
<dbReference type="Proteomes" id="UP000014400">
    <property type="component" value="Unassembled WGS sequence"/>
</dbReference>
<comment type="subcellular location">
    <subcellularLocation>
        <location evidence="4">Periplasm</location>
    </subcellularLocation>
    <subcellularLocation>
        <location evidence="4">Secreted</location>
    </subcellularLocation>
</comment>
<keyword evidence="2 4" id="KW-0813">Transport</keyword>
<dbReference type="Pfam" id="PF12849">
    <property type="entry name" value="PBP_like_2"/>
    <property type="match status" value="1"/>
</dbReference>
<reference evidence="6 7" key="1">
    <citation type="submission" date="2013-04" db="EMBL/GenBank/DDBJ databases">
        <title>The Genome Sequence of Sutterella wadsworthensis HGA0223.</title>
        <authorList>
            <consortium name="The Broad Institute Genomics Platform"/>
            <person name="Earl A."/>
            <person name="Ward D."/>
            <person name="Feldgarden M."/>
            <person name="Gevers D."/>
            <person name="Schmidt T.M."/>
            <person name="Dover J."/>
            <person name="Dai D."/>
            <person name="Walker B."/>
            <person name="Young S."/>
            <person name="Zeng Q."/>
            <person name="Gargeya S."/>
            <person name="Fitzgerald M."/>
            <person name="Haas B."/>
            <person name="Abouelleil A."/>
            <person name="Allen A.W."/>
            <person name="Alvarado L."/>
            <person name="Arachchi H.M."/>
            <person name="Berlin A.M."/>
            <person name="Chapman S.B."/>
            <person name="Gainer-Dewar J."/>
            <person name="Goldberg J."/>
            <person name="Griggs A."/>
            <person name="Gujja S."/>
            <person name="Hansen M."/>
            <person name="Howarth C."/>
            <person name="Imamovic A."/>
            <person name="Ireland A."/>
            <person name="Larimer J."/>
            <person name="McCowan C."/>
            <person name="Murphy C."/>
            <person name="Pearson M."/>
            <person name="Poon T.W."/>
            <person name="Priest M."/>
            <person name="Roberts A."/>
            <person name="Saif S."/>
            <person name="Shea T."/>
            <person name="Sisk P."/>
            <person name="Sykes S."/>
            <person name="Wortman J."/>
            <person name="Nusbaum C."/>
            <person name="Birren B."/>
        </authorList>
    </citation>
    <scope>NUCLEOTIDE SEQUENCE [LARGE SCALE GENOMIC DNA]</scope>
    <source>
        <strain evidence="6 7">HGA0223</strain>
    </source>
</reference>